<dbReference type="RefSeq" id="WP_343903718.1">
    <property type="nucleotide sequence ID" value="NZ_BAAAIS010000002.1"/>
</dbReference>
<dbReference type="PANTHER" id="PTHR13887">
    <property type="entry name" value="GLUTATHIONE S-TRANSFERASE KAPPA"/>
    <property type="match status" value="1"/>
</dbReference>
<sequence>MTAAAPTPATPTPLFGIDVWTDVVCPWCYVGEARLLEAIEAEGLTGRVTLRAHSFELDPTAPTGSTEDNVTGLARRKGIPVEKVREMEAQIGDLSREVGREYVSPRPMGNTRGVHRVLQAVQEARGAEVATEFFLELQRGHFTDTVNPFDEEVVVTRAIAAGLAEADARAAWAGTTHDDAVEEDVREAVSMGARGVPFFLFDDRYTAPGALPTETFRQALRQIAAEAEERASTEA</sequence>
<dbReference type="Proteomes" id="UP001597280">
    <property type="component" value="Unassembled WGS sequence"/>
</dbReference>
<dbReference type="CDD" id="cd03024">
    <property type="entry name" value="DsbA_FrnE"/>
    <property type="match status" value="1"/>
</dbReference>
<dbReference type="Gene3D" id="3.40.30.10">
    <property type="entry name" value="Glutaredoxin"/>
    <property type="match status" value="1"/>
</dbReference>
<proteinExistence type="predicted"/>
<comment type="caution">
    <text evidence="2">The sequence shown here is derived from an EMBL/GenBank/DDBJ whole genome shotgun (WGS) entry which is preliminary data.</text>
</comment>
<organism evidence="2 3">
    <name type="scientific">Brachybacterium rhamnosum</name>
    <dbReference type="NCBI Taxonomy" id="173361"/>
    <lineage>
        <taxon>Bacteria</taxon>
        <taxon>Bacillati</taxon>
        <taxon>Actinomycetota</taxon>
        <taxon>Actinomycetes</taxon>
        <taxon>Micrococcales</taxon>
        <taxon>Dermabacteraceae</taxon>
        <taxon>Brachybacterium</taxon>
    </lineage>
</organism>
<accession>A0ABW4PWE8</accession>
<dbReference type="InterPro" id="IPR001853">
    <property type="entry name" value="DSBA-like_thioredoxin_dom"/>
</dbReference>
<evidence type="ECO:0000313" key="2">
    <source>
        <dbReference type="EMBL" id="MFD1834390.1"/>
    </source>
</evidence>
<evidence type="ECO:0000313" key="3">
    <source>
        <dbReference type="Proteomes" id="UP001597280"/>
    </source>
</evidence>
<keyword evidence="3" id="KW-1185">Reference proteome</keyword>
<dbReference type="PANTHER" id="PTHR13887:SF41">
    <property type="entry name" value="THIOREDOXIN SUPERFAMILY PROTEIN"/>
    <property type="match status" value="1"/>
</dbReference>
<dbReference type="Pfam" id="PF01323">
    <property type="entry name" value="DSBA"/>
    <property type="match status" value="1"/>
</dbReference>
<dbReference type="SUPFAM" id="SSF52833">
    <property type="entry name" value="Thioredoxin-like"/>
    <property type="match status" value="1"/>
</dbReference>
<dbReference type="EMBL" id="JBHUFL010000002">
    <property type="protein sequence ID" value="MFD1834390.1"/>
    <property type="molecule type" value="Genomic_DNA"/>
</dbReference>
<evidence type="ECO:0000259" key="1">
    <source>
        <dbReference type="Pfam" id="PF01323"/>
    </source>
</evidence>
<gene>
    <name evidence="2" type="ORF">ACFSDA_04790</name>
</gene>
<name>A0ABW4PWE8_9MICO</name>
<protein>
    <submittedName>
        <fullName evidence="2">DsbA family oxidoreductase</fullName>
    </submittedName>
</protein>
<feature type="domain" description="DSBA-like thioredoxin" evidence="1">
    <location>
        <begin position="17"/>
        <end position="220"/>
    </location>
</feature>
<dbReference type="InterPro" id="IPR036249">
    <property type="entry name" value="Thioredoxin-like_sf"/>
</dbReference>
<reference evidence="3" key="1">
    <citation type="journal article" date="2019" name="Int. J. Syst. Evol. Microbiol.">
        <title>The Global Catalogue of Microorganisms (GCM) 10K type strain sequencing project: providing services to taxonomists for standard genome sequencing and annotation.</title>
        <authorList>
            <consortium name="The Broad Institute Genomics Platform"/>
            <consortium name="The Broad Institute Genome Sequencing Center for Infectious Disease"/>
            <person name="Wu L."/>
            <person name="Ma J."/>
        </authorList>
    </citation>
    <scope>NUCLEOTIDE SEQUENCE [LARGE SCALE GENOMIC DNA]</scope>
    <source>
        <strain evidence="3">JCM 11650</strain>
    </source>
</reference>